<keyword evidence="2" id="KW-1003">Cell membrane</keyword>
<dbReference type="GO" id="GO:0005886">
    <property type="term" value="C:plasma membrane"/>
    <property type="evidence" value="ECO:0007669"/>
    <property type="project" value="UniProtKB-SubCell"/>
</dbReference>
<keyword evidence="4 6" id="KW-1133">Transmembrane helix</keyword>
<evidence type="ECO:0000313" key="7">
    <source>
        <dbReference type="EMBL" id="MPM88132.1"/>
    </source>
</evidence>
<organism evidence="7">
    <name type="scientific">bioreactor metagenome</name>
    <dbReference type="NCBI Taxonomy" id="1076179"/>
    <lineage>
        <taxon>unclassified sequences</taxon>
        <taxon>metagenomes</taxon>
        <taxon>ecological metagenomes</taxon>
    </lineage>
</organism>
<feature type="transmembrane region" description="Helical" evidence="6">
    <location>
        <begin position="12"/>
        <end position="29"/>
    </location>
</feature>
<keyword evidence="3 6" id="KW-0812">Transmembrane</keyword>
<dbReference type="AlphaFoldDB" id="A0A645DHR0"/>
<dbReference type="EMBL" id="VSSQ01035811">
    <property type="protein sequence ID" value="MPM88132.1"/>
    <property type="molecule type" value="Genomic_DNA"/>
</dbReference>
<dbReference type="InterPro" id="IPR050833">
    <property type="entry name" value="Poly_Biosynth_Transport"/>
</dbReference>
<accession>A0A645DHR0</accession>
<comment type="subcellular location">
    <subcellularLocation>
        <location evidence="1">Cell membrane</location>
        <topology evidence="1">Multi-pass membrane protein</topology>
    </subcellularLocation>
</comment>
<protein>
    <submittedName>
        <fullName evidence="7">Uncharacterized protein</fullName>
    </submittedName>
</protein>
<evidence type="ECO:0000256" key="2">
    <source>
        <dbReference type="ARBA" id="ARBA00022475"/>
    </source>
</evidence>
<comment type="caution">
    <text evidence="7">The sequence shown here is derived from an EMBL/GenBank/DDBJ whole genome shotgun (WGS) entry which is preliminary data.</text>
</comment>
<gene>
    <name evidence="7" type="ORF">SDC9_135233</name>
</gene>
<evidence type="ECO:0000256" key="5">
    <source>
        <dbReference type="ARBA" id="ARBA00023136"/>
    </source>
</evidence>
<evidence type="ECO:0000256" key="4">
    <source>
        <dbReference type="ARBA" id="ARBA00022989"/>
    </source>
</evidence>
<evidence type="ECO:0000256" key="6">
    <source>
        <dbReference type="SAM" id="Phobius"/>
    </source>
</evidence>
<evidence type="ECO:0000256" key="1">
    <source>
        <dbReference type="ARBA" id="ARBA00004651"/>
    </source>
</evidence>
<proteinExistence type="predicted"/>
<feature type="transmembrane region" description="Helical" evidence="6">
    <location>
        <begin position="127"/>
        <end position="150"/>
    </location>
</feature>
<keyword evidence="5 6" id="KW-0472">Membrane</keyword>
<name>A0A645DHR0_9ZZZZ</name>
<reference evidence="7" key="1">
    <citation type="submission" date="2019-08" db="EMBL/GenBank/DDBJ databases">
        <authorList>
            <person name="Kucharzyk K."/>
            <person name="Murdoch R.W."/>
            <person name="Higgins S."/>
            <person name="Loffler F."/>
        </authorList>
    </citation>
    <scope>NUCLEOTIDE SEQUENCE</scope>
</reference>
<sequence>MGTQTGLLLQTLTYGLPFIAIQQVTSGLLQGMGFSSKPVQHMMMGALAKFVGNLIFITLWGIQGAAWSTVLGFFIAASLNTYHILRYLNFVPKLIKDLLKPCLATTIMALCLHFVHPLFLSNLSAPLVLGLQTFIGILVYALVTLLSGGVQKSDLALFRKP</sequence>
<feature type="transmembrane region" description="Helical" evidence="6">
    <location>
        <begin position="97"/>
        <end position="115"/>
    </location>
</feature>
<evidence type="ECO:0000256" key="3">
    <source>
        <dbReference type="ARBA" id="ARBA00022692"/>
    </source>
</evidence>
<dbReference type="PANTHER" id="PTHR30250">
    <property type="entry name" value="PST FAMILY PREDICTED COLANIC ACID TRANSPORTER"/>
    <property type="match status" value="1"/>
</dbReference>
<dbReference type="PANTHER" id="PTHR30250:SF21">
    <property type="entry name" value="LIPID II FLIPPASE MURJ"/>
    <property type="match status" value="1"/>
</dbReference>